<dbReference type="EMBL" id="KN833906">
    <property type="protein sequence ID" value="KIK15109.1"/>
    <property type="molecule type" value="Genomic_DNA"/>
</dbReference>
<accession>A0A0C9YMH4</accession>
<evidence type="ECO:0000313" key="3">
    <source>
        <dbReference type="Proteomes" id="UP000054018"/>
    </source>
</evidence>
<reference evidence="2 3" key="1">
    <citation type="submission" date="2014-04" db="EMBL/GenBank/DDBJ databases">
        <authorList>
            <consortium name="DOE Joint Genome Institute"/>
            <person name="Kuo A."/>
            <person name="Kohler A."/>
            <person name="Costa M.D."/>
            <person name="Nagy L.G."/>
            <person name="Floudas D."/>
            <person name="Copeland A."/>
            <person name="Barry K.W."/>
            <person name="Cichocki N."/>
            <person name="Veneault-Fourrey C."/>
            <person name="LaButti K."/>
            <person name="Lindquist E.A."/>
            <person name="Lipzen A."/>
            <person name="Lundell T."/>
            <person name="Morin E."/>
            <person name="Murat C."/>
            <person name="Sun H."/>
            <person name="Tunlid A."/>
            <person name="Henrissat B."/>
            <person name="Grigoriev I.V."/>
            <person name="Hibbett D.S."/>
            <person name="Martin F."/>
            <person name="Nordberg H.P."/>
            <person name="Cantor M.N."/>
            <person name="Hua S.X."/>
        </authorList>
    </citation>
    <scope>NUCLEOTIDE SEQUENCE [LARGE SCALE GENOMIC DNA]</scope>
    <source>
        <strain evidence="2 3">441</strain>
    </source>
</reference>
<evidence type="ECO:0000256" key="1">
    <source>
        <dbReference type="SAM" id="MobiDB-lite"/>
    </source>
</evidence>
<keyword evidence="3" id="KW-1185">Reference proteome</keyword>
<protein>
    <submittedName>
        <fullName evidence="2">Uncharacterized protein</fullName>
    </submittedName>
</protein>
<dbReference type="HOGENOM" id="CLU_2400521_0_0_1"/>
<evidence type="ECO:0000313" key="2">
    <source>
        <dbReference type="EMBL" id="KIK15109.1"/>
    </source>
</evidence>
<sequence>MQATPLGVTKKPLDRMEKEKQDKVIDGKEDKSIIEVLNTVKATEVEGGLHVTPNEVLLLSSTFMSFLMLVNLQQPVCVVRSLGSGGGLLHSIH</sequence>
<proteinExistence type="predicted"/>
<reference evidence="3" key="2">
    <citation type="submission" date="2015-01" db="EMBL/GenBank/DDBJ databases">
        <title>Evolutionary Origins and Diversification of the Mycorrhizal Mutualists.</title>
        <authorList>
            <consortium name="DOE Joint Genome Institute"/>
            <consortium name="Mycorrhizal Genomics Consortium"/>
            <person name="Kohler A."/>
            <person name="Kuo A."/>
            <person name="Nagy L.G."/>
            <person name="Floudas D."/>
            <person name="Copeland A."/>
            <person name="Barry K.W."/>
            <person name="Cichocki N."/>
            <person name="Veneault-Fourrey C."/>
            <person name="LaButti K."/>
            <person name="Lindquist E.A."/>
            <person name="Lipzen A."/>
            <person name="Lundell T."/>
            <person name="Morin E."/>
            <person name="Murat C."/>
            <person name="Riley R."/>
            <person name="Ohm R."/>
            <person name="Sun H."/>
            <person name="Tunlid A."/>
            <person name="Henrissat B."/>
            <person name="Grigoriev I.V."/>
            <person name="Hibbett D.S."/>
            <person name="Martin F."/>
        </authorList>
    </citation>
    <scope>NUCLEOTIDE SEQUENCE [LARGE SCALE GENOMIC DNA]</scope>
    <source>
        <strain evidence="3">441</strain>
    </source>
</reference>
<dbReference type="Proteomes" id="UP000054018">
    <property type="component" value="Unassembled WGS sequence"/>
</dbReference>
<feature type="region of interest" description="Disordered" evidence="1">
    <location>
        <begin position="1"/>
        <end position="24"/>
    </location>
</feature>
<dbReference type="AlphaFoldDB" id="A0A0C9YMH4"/>
<feature type="compositionally biased region" description="Basic and acidic residues" evidence="1">
    <location>
        <begin position="11"/>
        <end position="24"/>
    </location>
</feature>
<organism evidence="2 3">
    <name type="scientific">Pisolithus microcarpus 441</name>
    <dbReference type="NCBI Taxonomy" id="765257"/>
    <lineage>
        <taxon>Eukaryota</taxon>
        <taxon>Fungi</taxon>
        <taxon>Dikarya</taxon>
        <taxon>Basidiomycota</taxon>
        <taxon>Agaricomycotina</taxon>
        <taxon>Agaricomycetes</taxon>
        <taxon>Agaricomycetidae</taxon>
        <taxon>Boletales</taxon>
        <taxon>Sclerodermatineae</taxon>
        <taxon>Pisolithaceae</taxon>
        <taxon>Pisolithus</taxon>
    </lineage>
</organism>
<dbReference type="OrthoDB" id="1470350at2759"/>
<gene>
    <name evidence="2" type="ORF">PISMIDRAFT_16744</name>
</gene>
<name>A0A0C9YMH4_9AGAM</name>